<sequence>MIFILDSSSLLHFFPSSSLPMILLPLLLLLPSSISATISISKAALSFPSCTNLNGTARSSCESEIRSRDELLTKHTDHCCQLHMLPDCTLTCLERAINTNLDKGSRLEIPTKCKKYIVPTASTELRSRRGKRKRCLFESSLAAQKCFVECVNKHLTSSDPEYRYDVERECTYYDIREMDLCLDL</sequence>
<dbReference type="AlphaFoldDB" id="A0AAV5UX02"/>
<protein>
    <submittedName>
        <fullName evidence="2">Uncharacterized protein</fullName>
    </submittedName>
</protein>
<proteinExistence type="predicted"/>
<evidence type="ECO:0000313" key="3">
    <source>
        <dbReference type="Proteomes" id="UP001432322"/>
    </source>
</evidence>
<name>A0AAV5UX02_9BILA</name>
<gene>
    <name evidence="2" type="ORF">PFISCL1PPCAC_2002</name>
</gene>
<keyword evidence="3" id="KW-1185">Reference proteome</keyword>
<feature type="chain" id="PRO_5043484462" evidence="1">
    <location>
        <begin position="37"/>
        <end position="184"/>
    </location>
</feature>
<feature type="non-terminal residue" evidence="2">
    <location>
        <position position="184"/>
    </location>
</feature>
<feature type="signal peptide" evidence="1">
    <location>
        <begin position="1"/>
        <end position="36"/>
    </location>
</feature>
<organism evidence="2 3">
    <name type="scientific">Pristionchus fissidentatus</name>
    <dbReference type="NCBI Taxonomy" id="1538716"/>
    <lineage>
        <taxon>Eukaryota</taxon>
        <taxon>Metazoa</taxon>
        <taxon>Ecdysozoa</taxon>
        <taxon>Nematoda</taxon>
        <taxon>Chromadorea</taxon>
        <taxon>Rhabditida</taxon>
        <taxon>Rhabditina</taxon>
        <taxon>Diplogasteromorpha</taxon>
        <taxon>Diplogasteroidea</taxon>
        <taxon>Neodiplogasteridae</taxon>
        <taxon>Pristionchus</taxon>
    </lineage>
</organism>
<accession>A0AAV5UX02</accession>
<comment type="caution">
    <text evidence="2">The sequence shown here is derived from an EMBL/GenBank/DDBJ whole genome shotgun (WGS) entry which is preliminary data.</text>
</comment>
<reference evidence="2" key="1">
    <citation type="submission" date="2023-10" db="EMBL/GenBank/DDBJ databases">
        <title>Genome assembly of Pristionchus species.</title>
        <authorList>
            <person name="Yoshida K."/>
            <person name="Sommer R.J."/>
        </authorList>
    </citation>
    <scope>NUCLEOTIDE SEQUENCE</scope>
    <source>
        <strain evidence="2">RS5133</strain>
    </source>
</reference>
<evidence type="ECO:0000256" key="1">
    <source>
        <dbReference type="SAM" id="SignalP"/>
    </source>
</evidence>
<dbReference type="EMBL" id="BTSY01000001">
    <property type="protein sequence ID" value="GMT10705.1"/>
    <property type="molecule type" value="Genomic_DNA"/>
</dbReference>
<dbReference type="Proteomes" id="UP001432322">
    <property type="component" value="Unassembled WGS sequence"/>
</dbReference>
<keyword evidence="1" id="KW-0732">Signal</keyword>
<evidence type="ECO:0000313" key="2">
    <source>
        <dbReference type="EMBL" id="GMT10705.1"/>
    </source>
</evidence>